<sequence>MSAPFHRPGTRSLDRTEIALGDPEFVGRLLQRACDEIYEVEHAVMTSRDGLVVASDTASAGVDGGDSVAMRGSAMAAAAIGIGDHFTGLLHQGRLQSTVFEADRGCVGVFPVSSTLLLVVTSTPGVNLGRFNAAAKRVLGMLLAPTY</sequence>
<evidence type="ECO:0000313" key="2">
    <source>
        <dbReference type="EMBL" id="MFC3961361.1"/>
    </source>
</evidence>
<accession>A0ABV8DN00</accession>
<keyword evidence="3" id="KW-1185">Reference proteome</keyword>
<dbReference type="RefSeq" id="WP_233019960.1">
    <property type="nucleotide sequence ID" value="NZ_JBHSAX010000004.1"/>
</dbReference>
<name>A0ABV8DN00_9NOCA</name>
<evidence type="ECO:0000259" key="1">
    <source>
        <dbReference type="SMART" id="SM00960"/>
    </source>
</evidence>
<reference evidence="3" key="1">
    <citation type="journal article" date="2019" name="Int. J. Syst. Evol. Microbiol.">
        <title>The Global Catalogue of Microorganisms (GCM) 10K type strain sequencing project: providing services to taxonomists for standard genome sequencing and annotation.</title>
        <authorList>
            <consortium name="The Broad Institute Genomics Platform"/>
            <consortium name="The Broad Institute Genome Sequencing Center for Infectious Disease"/>
            <person name="Wu L."/>
            <person name="Ma J."/>
        </authorList>
    </citation>
    <scope>NUCLEOTIDE SEQUENCE [LARGE SCALE GENOMIC DNA]</scope>
    <source>
        <strain evidence="3">CGMCC 4.7330</strain>
    </source>
</reference>
<dbReference type="SUPFAM" id="SSF103196">
    <property type="entry name" value="Roadblock/LC7 domain"/>
    <property type="match status" value="1"/>
</dbReference>
<dbReference type="Proteomes" id="UP001595696">
    <property type="component" value="Unassembled WGS sequence"/>
</dbReference>
<protein>
    <submittedName>
        <fullName evidence="2">Roadblock/LC7 domain-containing protein</fullName>
    </submittedName>
</protein>
<dbReference type="EMBL" id="JBHSAX010000004">
    <property type="protein sequence ID" value="MFC3961361.1"/>
    <property type="molecule type" value="Genomic_DNA"/>
</dbReference>
<proteinExistence type="predicted"/>
<dbReference type="InterPro" id="IPR004942">
    <property type="entry name" value="Roadblock/LAMTOR2_dom"/>
</dbReference>
<feature type="domain" description="Roadblock/LAMTOR2" evidence="1">
    <location>
        <begin position="27"/>
        <end position="121"/>
    </location>
</feature>
<evidence type="ECO:0000313" key="3">
    <source>
        <dbReference type="Proteomes" id="UP001595696"/>
    </source>
</evidence>
<gene>
    <name evidence="2" type="ORF">ACFO0B_05090</name>
</gene>
<dbReference type="SMART" id="SM00960">
    <property type="entry name" value="Robl_LC7"/>
    <property type="match status" value="1"/>
</dbReference>
<dbReference type="Pfam" id="PF03259">
    <property type="entry name" value="Robl_LC7"/>
    <property type="match status" value="1"/>
</dbReference>
<dbReference type="Gene3D" id="3.30.450.30">
    <property type="entry name" value="Dynein light chain 2a, cytoplasmic"/>
    <property type="match status" value="1"/>
</dbReference>
<organism evidence="2 3">
    <name type="scientific">Nocardia jiangsuensis</name>
    <dbReference type="NCBI Taxonomy" id="1691563"/>
    <lineage>
        <taxon>Bacteria</taxon>
        <taxon>Bacillati</taxon>
        <taxon>Actinomycetota</taxon>
        <taxon>Actinomycetes</taxon>
        <taxon>Mycobacteriales</taxon>
        <taxon>Nocardiaceae</taxon>
        <taxon>Nocardia</taxon>
    </lineage>
</organism>
<comment type="caution">
    <text evidence="2">The sequence shown here is derived from an EMBL/GenBank/DDBJ whole genome shotgun (WGS) entry which is preliminary data.</text>
</comment>